<reference evidence="1 2" key="1">
    <citation type="journal article" date="2018" name="Biotechnol. Adv.">
        <title>Improved genomic resources and new bioinformatic workflow for the carcinogenic parasite Clonorchis sinensis: Biotechnological implications.</title>
        <authorList>
            <person name="Wang D."/>
            <person name="Korhonen P.K."/>
            <person name="Gasser R.B."/>
            <person name="Young N.D."/>
        </authorList>
    </citation>
    <scope>NUCLEOTIDE SEQUENCE [LARGE SCALE GENOMIC DNA]</scope>
    <source>
        <strain evidence="1">Cs-k2</strain>
    </source>
</reference>
<organism evidence="1 2">
    <name type="scientific">Clonorchis sinensis</name>
    <name type="common">Chinese liver fluke</name>
    <dbReference type="NCBI Taxonomy" id="79923"/>
    <lineage>
        <taxon>Eukaryota</taxon>
        <taxon>Metazoa</taxon>
        <taxon>Spiralia</taxon>
        <taxon>Lophotrochozoa</taxon>
        <taxon>Platyhelminthes</taxon>
        <taxon>Trematoda</taxon>
        <taxon>Digenea</taxon>
        <taxon>Opisthorchiida</taxon>
        <taxon>Opisthorchiata</taxon>
        <taxon>Opisthorchiidae</taxon>
        <taxon>Clonorchis</taxon>
    </lineage>
</organism>
<dbReference type="InParanoid" id="A0A3R7FDI6"/>
<gene>
    <name evidence="1" type="ORF">CSKR_109530</name>
</gene>
<comment type="caution">
    <text evidence="1">The sequence shown here is derived from an EMBL/GenBank/DDBJ whole genome shotgun (WGS) entry which is preliminary data.</text>
</comment>
<dbReference type="AlphaFoldDB" id="A0A3R7FDI6"/>
<dbReference type="Proteomes" id="UP000286415">
    <property type="component" value="Unassembled WGS sequence"/>
</dbReference>
<dbReference type="EMBL" id="NIRI02000010">
    <property type="protein sequence ID" value="KAG5453577.1"/>
    <property type="molecule type" value="Genomic_DNA"/>
</dbReference>
<accession>A0A3R7FDI6</accession>
<evidence type="ECO:0000313" key="1">
    <source>
        <dbReference type="EMBL" id="KAG5453577.1"/>
    </source>
</evidence>
<protein>
    <submittedName>
        <fullName evidence="1">Uncharacterized protein</fullName>
    </submittedName>
</protein>
<name>A0A3R7FDI6_CLOSI</name>
<sequence length="226" mass="25419">MWKVSQCFSHPLLAVLCLSNSKLFKRCSSLEWFYNPGSVILVDLNHRKEYWIRASLLLELISSAYPTAVPGFELCGSNMRGERGTSNPPVNLKRQTCPNMTPSIGQMPVANAASRRRQNFQNVVAAYTLYTTSCTTVFDSVIHRGHVTKCTLVLTRDHLVSSALCPLQLLGDVTVNSFFTDAKPDVKQTTLFNSLYSKQTSLTDRQITVQQDEIYINVFDHIHLSI</sequence>
<keyword evidence="2" id="KW-1185">Reference proteome</keyword>
<evidence type="ECO:0000313" key="2">
    <source>
        <dbReference type="Proteomes" id="UP000286415"/>
    </source>
</evidence>
<proteinExistence type="predicted"/>
<reference evidence="1 2" key="2">
    <citation type="journal article" date="2021" name="Genomics">
        <title>High-quality reference genome for Clonorchis sinensis.</title>
        <authorList>
            <person name="Young N.D."/>
            <person name="Stroehlein A.J."/>
            <person name="Kinkar L."/>
            <person name="Wang T."/>
            <person name="Sohn W.M."/>
            <person name="Chang B.C.H."/>
            <person name="Kaur P."/>
            <person name="Weisz D."/>
            <person name="Dudchenko O."/>
            <person name="Aiden E.L."/>
            <person name="Korhonen P.K."/>
            <person name="Gasser R.B."/>
        </authorList>
    </citation>
    <scope>NUCLEOTIDE SEQUENCE [LARGE SCALE GENOMIC DNA]</scope>
    <source>
        <strain evidence="1">Cs-k2</strain>
    </source>
</reference>